<proteinExistence type="inferred from homology"/>
<keyword evidence="3" id="KW-0269">Exonuclease</keyword>
<dbReference type="InterPro" id="IPR004859">
    <property type="entry name" value="Xrn1_N"/>
</dbReference>
<feature type="domain" description="Xrn1 N-terminal" evidence="5">
    <location>
        <begin position="1"/>
        <end position="197"/>
    </location>
</feature>
<evidence type="ECO:0000256" key="2">
    <source>
        <dbReference type="ARBA" id="ARBA00022801"/>
    </source>
</evidence>
<evidence type="ECO:0008006" key="8">
    <source>
        <dbReference type="Google" id="ProtNLM"/>
    </source>
</evidence>
<dbReference type="PANTHER" id="PTHR12341">
    <property type="entry name" value="5'-&gt;3' EXORIBONUCLEASE"/>
    <property type="match status" value="1"/>
</dbReference>
<dbReference type="GO" id="GO:0003723">
    <property type="term" value="F:RNA binding"/>
    <property type="evidence" value="ECO:0007669"/>
    <property type="project" value="TreeGrafter"/>
</dbReference>
<sequence>MGIPSYFSYLLRKHPYIITALQPADNLYLDSNSIIYDMVSSMDTVNESDLLQKVCEKIDFYLSLVQPKRVFIAFDGIPPMAKMKQQKDRRFKSWIQQTMSNAPMGWNTMQITPGTSFMNALDTKLHAYFKHHASRYESFQLSTSKEAGEGEHKLFAWIRDHPELHQGQKTLVYGLDSDLIILSLHHLQYGEIRLLREAPAFMLQDRELHVLDVPKLAESIREIIGETKLSDYIFMTLFLGNDFMPHFPALNLRTNGFDTLFRTYTSTIQSHEHLFDGEIQWPMVQKFIAALALQEENIILKEYYSRNRFHVDASTEEKRLQNLPMLQREKEHFICPSKKGWQNRYYDSFFTLPKEDICKNYVDMLAWNMQYYTTGCTNWRLYYSHMYPPLLEDLVRHIPTTHSIEPCEERCNERELLMYVLPPLYYKFIPEGTSVKSVMPTLEWSYCRYTWESHVRYVL</sequence>
<evidence type="ECO:0000259" key="6">
    <source>
        <dbReference type="Pfam" id="PF17846"/>
    </source>
</evidence>
<dbReference type="AlphaFoldDB" id="A0A6C0HXI8"/>
<name>A0A6C0HXI8_9ZZZZ</name>
<reference evidence="7" key="1">
    <citation type="journal article" date="2020" name="Nature">
        <title>Giant virus diversity and host interactions through global metagenomics.</title>
        <authorList>
            <person name="Schulz F."/>
            <person name="Roux S."/>
            <person name="Paez-Espino D."/>
            <person name="Jungbluth S."/>
            <person name="Walsh D.A."/>
            <person name="Denef V.J."/>
            <person name="McMahon K.D."/>
            <person name="Konstantinidis K.T."/>
            <person name="Eloe-Fadrosh E.A."/>
            <person name="Kyrpides N.C."/>
            <person name="Woyke T."/>
        </authorList>
    </citation>
    <scope>NUCLEOTIDE SEQUENCE</scope>
    <source>
        <strain evidence="7">GVMAG-M-3300023184-17</strain>
    </source>
</reference>
<keyword evidence="1" id="KW-0540">Nuclease</keyword>
<dbReference type="InterPro" id="IPR041412">
    <property type="entry name" value="Xrn1_helical"/>
</dbReference>
<dbReference type="GO" id="GO:0005634">
    <property type="term" value="C:nucleus"/>
    <property type="evidence" value="ECO:0007669"/>
    <property type="project" value="TreeGrafter"/>
</dbReference>
<feature type="domain" description="Xrn1 helical" evidence="6">
    <location>
        <begin position="338"/>
        <end position="423"/>
    </location>
</feature>
<evidence type="ECO:0000256" key="3">
    <source>
        <dbReference type="ARBA" id="ARBA00022839"/>
    </source>
</evidence>
<dbReference type="Pfam" id="PF03159">
    <property type="entry name" value="XRN_N"/>
    <property type="match status" value="1"/>
</dbReference>
<organism evidence="7">
    <name type="scientific">viral metagenome</name>
    <dbReference type="NCBI Taxonomy" id="1070528"/>
    <lineage>
        <taxon>unclassified sequences</taxon>
        <taxon>metagenomes</taxon>
        <taxon>organismal metagenomes</taxon>
    </lineage>
</organism>
<protein>
    <recommendedName>
        <fullName evidence="8">Xrn1 N-terminal domain-containing protein</fullName>
    </recommendedName>
</protein>
<evidence type="ECO:0000256" key="1">
    <source>
        <dbReference type="ARBA" id="ARBA00022722"/>
    </source>
</evidence>
<accession>A0A6C0HXI8</accession>
<dbReference type="PANTHER" id="PTHR12341:SF7">
    <property type="entry name" value="5'-3' EXORIBONUCLEASE 1"/>
    <property type="match status" value="1"/>
</dbReference>
<feature type="domain" description="Xrn1 helical" evidence="6">
    <location>
        <begin position="228"/>
        <end position="321"/>
    </location>
</feature>
<keyword evidence="2" id="KW-0378">Hydrolase</keyword>
<dbReference type="EMBL" id="MN740041">
    <property type="protein sequence ID" value="QHT85274.1"/>
    <property type="molecule type" value="Genomic_DNA"/>
</dbReference>
<comment type="similarity">
    <text evidence="4">Belongs to the 5'-3' exonuclease family.</text>
</comment>
<dbReference type="InterPro" id="IPR027073">
    <property type="entry name" value="5_3_exoribonuclease"/>
</dbReference>
<dbReference type="GO" id="GO:0004534">
    <property type="term" value="F:5'-3' RNA exonuclease activity"/>
    <property type="evidence" value="ECO:0007669"/>
    <property type="project" value="TreeGrafter"/>
</dbReference>
<dbReference type="GO" id="GO:0000956">
    <property type="term" value="P:nuclear-transcribed mRNA catabolic process"/>
    <property type="evidence" value="ECO:0007669"/>
    <property type="project" value="TreeGrafter"/>
</dbReference>
<evidence type="ECO:0000313" key="7">
    <source>
        <dbReference type="EMBL" id="QHT85274.1"/>
    </source>
</evidence>
<evidence type="ECO:0000259" key="5">
    <source>
        <dbReference type="Pfam" id="PF03159"/>
    </source>
</evidence>
<evidence type="ECO:0000256" key="4">
    <source>
        <dbReference type="ARBA" id="ARBA00038299"/>
    </source>
</evidence>
<dbReference type="Gene3D" id="3.40.50.12390">
    <property type="match status" value="1"/>
</dbReference>
<dbReference type="Pfam" id="PF17846">
    <property type="entry name" value="XRN_M"/>
    <property type="match status" value="2"/>
</dbReference>